<dbReference type="VEuPathDB" id="TriTrypDB:TcG_03301"/>
<dbReference type="SUPFAM" id="SSF54928">
    <property type="entry name" value="RNA-binding domain, RBD"/>
    <property type="match status" value="1"/>
</dbReference>
<dbReference type="VEuPathDB" id="TriTrypDB:TCDM_04100"/>
<dbReference type="VEuPathDB" id="TriTrypDB:TcBrA4_0074750"/>
<dbReference type="PANTHER" id="PTHR48024">
    <property type="entry name" value="GEO13361P1-RELATED"/>
    <property type="match status" value="1"/>
</dbReference>
<dbReference type="EMBL" id="PRFA01000162">
    <property type="protein sequence ID" value="PWU85438.1"/>
    <property type="molecule type" value="Genomic_DNA"/>
</dbReference>
<dbReference type="PANTHER" id="PTHR48024:SF56">
    <property type="entry name" value="HETEROGENEOUS NUCLEAR RIBONUCLEOPROTEIN A0"/>
    <property type="match status" value="1"/>
</dbReference>
<dbReference type="InterPro" id="IPR012677">
    <property type="entry name" value="Nucleotide-bd_a/b_plait_sf"/>
</dbReference>
<name>A0A2V2URI5_TRYCR</name>
<feature type="domain" description="RRM" evidence="3">
    <location>
        <begin position="16"/>
        <end position="94"/>
    </location>
</feature>
<dbReference type="VEuPathDB" id="TriTrypDB:C4B63_162g31"/>
<dbReference type="VEuPathDB" id="TriTrypDB:TcYC6_0103020"/>
<organism evidence="4 5">
    <name type="scientific">Trypanosoma cruzi</name>
    <dbReference type="NCBI Taxonomy" id="5693"/>
    <lineage>
        <taxon>Eukaryota</taxon>
        <taxon>Discoba</taxon>
        <taxon>Euglenozoa</taxon>
        <taxon>Kinetoplastea</taxon>
        <taxon>Metakinetoplastina</taxon>
        <taxon>Trypanosomatida</taxon>
        <taxon>Trypanosomatidae</taxon>
        <taxon>Trypanosoma</taxon>
        <taxon>Schizotrypanum</taxon>
    </lineage>
</organism>
<dbReference type="InterPro" id="IPR000504">
    <property type="entry name" value="RRM_dom"/>
</dbReference>
<dbReference type="Gene3D" id="3.30.70.330">
    <property type="match status" value="2"/>
</dbReference>
<dbReference type="GO" id="GO:0003723">
    <property type="term" value="F:RNA binding"/>
    <property type="evidence" value="ECO:0007669"/>
    <property type="project" value="UniProtKB-UniRule"/>
</dbReference>
<dbReference type="VEuPathDB" id="TriTrypDB:TcCLB.509581.50"/>
<dbReference type="VEuPathDB" id="TriTrypDB:C3747_48g8"/>
<dbReference type="VEuPathDB" id="TriTrypDB:BCY84_04443"/>
<dbReference type="OrthoDB" id="272703at2759"/>
<evidence type="ECO:0000313" key="4">
    <source>
        <dbReference type="EMBL" id="PWU85438.1"/>
    </source>
</evidence>
<comment type="caution">
    <text evidence="4">The sequence shown here is derived from an EMBL/GenBank/DDBJ whole genome shotgun (WGS) entry which is preliminary data.</text>
</comment>
<dbReference type="VEuPathDB" id="TriTrypDB:ECC02_006449"/>
<sequence>MESSRENSSNAMSGCCSVYVANIPPSVDSVKLKNFFSPTGKVLHVKLLLDIATGMSRGVAFIMFESVDVAKKVCEMMNRVVLDGNVLQVRLSERSTLDSCVNAHVITNIVYIRNVPGNITLKTVQSYCEMNFGPVTNVSLHPQSCLLGGPSPYNMVFVHFVHISVACRCVEGIDGKAPFPFPYLPHPFAVAKMIEDVDAERRKSIILRPRNTVPNSSLACALPVPASGKPASPVFVDSTAVSPVICDTSAQFISQAPVLPFIVAYQQRENYFPFITAPLNAPESTLTPRVFVPPTNDPQRLFFFSNHGYSMLL</sequence>
<dbReference type="InterPro" id="IPR035979">
    <property type="entry name" value="RBD_domain_sf"/>
</dbReference>
<dbReference type="Pfam" id="PF00076">
    <property type="entry name" value="RRM_1"/>
    <property type="match status" value="1"/>
</dbReference>
<dbReference type="PROSITE" id="PS50102">
    <property type="entry name" value="RRM"/>
    <property type="match status" value="1"/>
</dbReference>
<dbReference type="CDD" id="cd00590">
    <property type="entry name" value="RRM_SF"/>
    <property type="match status" value="2"/>
</dbReference>
<reference evidence="4 5" key="1">
    <citation type="journal article" date="2018" name="Microb. Genom.">
        <title>Expanding an expanded genome: long-read sequencing of Trypanosoma cruzi.</title>
        <authorList>
            <person name="Berna L."/>
            <person name="Rodriguez M."/>
            <person name="Chiribao M.L."/>
            <person name="Parodi-Talice A."/>
            <person name="Pita S."/>
            <person name="Rijo G."/>
            <person name="Alvarez-Valin F."/>
            <person name="Robello C."/>
        </authorList>
    </citation>
    <scope>NUCLEOTIDE SEQUENCE [LARGE SCALE GENOMIC DNA]</scope>
    <source>
        <strain evidence="4 5">Dm28c</strain>
    </source>
</reference>
<gene>
    <name evidence="4" type="ORF">C4B63_162g31</name>
</gene>
<dbReference type="VEuPathDB" id="TriTrypDB:TcCLB.503709.10"/>
<protein>
    <recommendedName>
        <fullName evidence="3">RRM domain-containing protein</fullName>
    </recommendedName>
</protein>
<dbReference type="SMART" id="SM00360">
    <property type="entry name" value="RRM"/>
    <property type="match status" value="2"/>
</dbReference>
<proteinExistence type="predicted"/>
<evidence type="ECO:0000256" key="2">
    <source>
        <dbReference type="PROSITE-ProRule" id="PRU00176"/>
    </source>
</evidence>
<evidence type="ECO:0000313" key="5">
    <source>
        <dbReference type="Proteomes" id="UP000246121"/>
    </source>
</evidence>
<dbReference type="VEuPathDB" id="TriTrypDB:TCSYLVIO_003489"/>
<dbReference type="VEuPathDB" id="TriTrypDB:Tc_MARK_6709"/>
<evidence type="ECO:0000256" key="1">
    <source>
        <dbReference type="ARBA" id="ARBA00022884"/>
    </source>
</evidence>
<accession>A0A2V2URI5</accession>
<evidence type="ECO:0000259" key="3">
    <source>
        <dbReference type="PROSITE" id="PS50102"/>
    </source>
</evidence>
<dbReference type="AlphaFoldDB" id="A0A2V2URI5"/>
<dbReference type="VEuPathDB" id="TriTrypDB:TcCL_ESM12188"/>
<dbReference type="Proteomes" id="UP000246121">
    <property type="component" value="Unassembled WGS sequence"/>
</dbReference>
<dbReference type="InterPro" id="IPR050886">
    <property type="entry name" value="RNA-binding_reg"/>
</dbReference>
<keyword evidence="1 2" id="KW-0694">RNA-binding</keyword>